<dbReference type="SUPFAM" id="SSF53474">
    <property type="entry name" value="alpha/beta-Hydrolases"/>
    <property type="match status" value="1"/>
</dbReference>
<dbReference type="Proteomes" id="UP001648503">
    <property type="component" value="Unassembled WGS sequence"/>
</dbReference>
<gene>
    <name evidence="4" type="ORF">BASA50_000177</name>
</gene>
<dbReference type="PANTHER" id="PTHR45856">
    <property type="entry name" value="ALPHA/BETA-HYDROLASES SUPERFAMILY PROTEIN"/>
    <property type="match status" value="1"/>
</dbReference>
<feature type="region of interest" description="Disordered" evidence="1">
    <location>
        <begin position="45"/>
        <end position="93"/>
    </location>
</feature>
<dbReference type="InterPro" id="IPR051218">
    <property type="entry name" value="Sec_MonoDiacylglyc_Lipase"/>
</dbReference>
<evidence type="ECO:0000256" key="2">
    <source>
        <dbReference type="SAM" id="SignalP"/>
    </source>
</evidence>
<dbReference type="InterPro" id="IPR002921">
    <property type="entry name" value="Fungal_lipase-type"/>
</dbReference>
<dbReference type="CDD" id="cd00519">
    <property type="entry name" value="Lipase_3"/>
    <property type="match status" value="1"/>
</dbReference>
<dbReference type="Gene3D" id="3.40.50.1820">
    <property type="entry name" value="alpha/beta hydrolase"/>
    <property type="match status" value="1"/>
</dbReference>
<organism evidence="4 5">
    <name type="scientific">Batrachochytrium salamandrivorans</name>
    <dbReference type="NCBI Taxonomy" id="1357716"/>
    <lineage>
        <taxon>Eukaryota</taxon>
        <taxon>Fungi</taxon>
        <taxon>Fungi incertae sedis</taxon>
        <taxon>Chytridiomycota</taxon>
        <taxon>Chytridiomycota incertae sedis</taxon>
        <taxon>Chytridiomycetes</taxon>
        <taxon>Rhizophydiales</taxon>
        <taxon>Rhizophydiales incertae sedis</taxon>
        <taxon>Batrachochytrium</taxon>
    </lineage>
</organism>
<dbReference type="PANTHER" id="PTHR45856:SF25">
    <property type="entry name" value="FUNGAL LIPASE-LIKE DOMAIN-CONTAINING PROTEIN"/>
    <property type="match status" value="1"/>
</dbReference>
<keyword evidence="2" id="KW-0732">Signal</keyword>
<reference evidence="4 5" key="1">
    <citation type="submission" date="2021-02" db="EMBL/GenBank/DDBJ databases">
        <title>Variation within the Batrachochytrium salamandrivorans European outbreak.</title>
        <authorList>
            <person name="Kelly M."/>
            <person name="Pasmans F."/>
            <person name="Shea T.P."/>
            <person name="Munoz J.F."/>
            <person name="Carranza S."/>
            <person name="Cuomo C.A."/>
            <person name="Martel A."/>
        </authorList>
    </citation>
    <scope>NUCLEOTIDE SEQUENCE [LARGE SCALE GENOMIC DNA]</scope>
    <source>
        <strain evidence="4 5">AMFP18/2</strain>
    </source>
</reference>
<feature type="chain" id="PRO_5046732400" description="Fungal lipase-type domain-containing protein" evidence="2">
    <location>
        <begin position="23"/>
        <end position="367"/>
    </location>
</feature>
<dbReference type="Pfam" id="PF01764">
    <property type="entry name" value="Lipase_3"/>
    <property type="match status" value="1"/>
</dbReference>
<evidence type="ECO:0000256" key="1">
    <source>
        <dbReference type="SAM" id="MobiDB-lite"/>
    </source>
</evidence>
<dbReference type="InterPro" id="IPR029058">
    <property type="entry name" value="AB_hydrolase_fold"/>
</dbReference>
<feature type="domain" description="Fungal lipase-type" evidence="3">
    <location>
        <begin position="166"/>
        <end position="312"/>
    </location>
</feature>
<accession>A0ABQ8EUE6</accession>
<proteinExistence type="predicted"/>
<evidence type="ECO:0000313" key="5">
    <source>
        <dbReference type="Proteomes" id="UP001648503"/>
    </source>
</evidence>
<name>A0ABQ8EUE6_9FUNG</name>
<dbReference type="EMBL" id="JAFCIX010000570">
    <property type="protein sequence ID" value="KAH6586812.1"/>
    <property type="molecule type" value="Genomic_DNA"/>
</dbReference>
<feature type="signal peptide" evidence="2">
    <location>
        <begin position="1"/>
        <end position="22"/>
    </location>
</feature>
<protein>
    <recommendedName>
        <fullName evidence="3">Fungal lipase-type domain-containing protein</fullName>
    </recommendedName>
</protein>
<evidence type="ECO:0000259" key="3">
    <source>
        <dbReference type="Pfam" id="PF01764"/>
    </source>
</evidence>
<comment type="caution">
    <text evidence="4">The sequence shown here is derived from an EMBL/GenBank/DDBJ whole genome shotgun (WGS) entry which is preliminary data.</text>
</comment>
<keyword evidence="5" id="KW-1185">Reference proteome</keyword>
<evidence type="ECO:0000313" key="4">
    <source>
        <dbReference type="EMBL" id="KAH6586812.1"/>
    </source>
</evidence>
<sequence length="367" mass="40321">MRKALLQAVVLAIAWVAQVAMSSPVISNSPDRHLSKIPVWSPSASFESKSSPRPQPFADRPSYPPSRIPVLDPSLNRHNMKIKGRNPAPSTSLDDSIVKTLSRYMKFSGAVYCANISTSRMWDCGELCTGETSGTQVLATLHDTKSNRHGSAVGIIAIQHNTETIIVAFRGSVFLSDWVTNFKFSIAVTAGTLFKSKDRSAPRNVLIHSGYRRAYLRIRKQLRFSLKAIVSLFPAYQIVFTGHSMGGGLASIAAMDAAVDFGPPKTPSMHIYTYGMPRVGNSIWANWVNSISFGSVYRVARWNDPIPRIPQMFLGYRHFSQGIGIDRNDRTVNCTNTGVAGETSDCDGVKSGSPSVEAHIWGYYWAS</sequence>